<name>A0A3D4V920_9BACT</name>
<dbReference type="InterPro" id="IPR036177">
    <property type="entry name" value="Peptidase_M55_sf"/>
</dbReference>
<dbReference type="Proteomes" id="UP000264071">
    <property type="component" value="Unassembled WGS sequence"/>
</dbReference>
<feature type="active site" description="Nucleophile" evidence="1">
    <location>
        <position position="143"/>
    </location>
</feature>
<dbReference type="Pfam" id="PF04951">
    <property type="entry name" value="Peptidase_M55"/>
    <property type="match status" value="1"/>
</dbReference>
<keyword evidence="3" id="KW-0732">Signal</keyword>
<protein>
    <recommendedName>
        <fullName evidence="6">Peptidase M55</fullName>
    </recommendedName>
</protein>
<dbReference type="EMBL" id="DPIY01000010">
    <property type="protein sequence ID" value="HCT57601.1"/>
    <property type="molecule type" value="Genomic_DNA"/>
</dbReference>
<dbReference type="Gene3D" id="3.40.50.10780">
    <property type="entry name" value="Dipeptide transport protein"/>
    <property type="match status" value="1"/>
</dbReference>
<dbReference type="SUPFAM" id="SSF63992">
    <property type="entry name" value="Dipeptide transport protein"/>
    <property type="match status" value="1"/>
</dbReference>
<feature type="binding site" evidence="2">
    <location>
        <position position="131"/>
    </location>
    <ligand>
        <name>Zn(2+)</name>
        <dbReference type="ChEBI" id="CHEBI:29105"/>
        <label>2</label>
    </ligand>
</feature>
<evidence type="ECO:0000256" key="2">
    <source>
        <dbReference type="PIRSR" id="PIRSR015853-2"/>
    </source>
</evidence>
<feature type="binding site" evidence="2">
    <location>
        <position position="87"/>
    </location>
    <ligand>
        <name>Zn(2+)</name>
        <dbReference type="ChEBI" id="CHEBI:29105"/>
        <label>2</label>
    </ligand>
</feature>
<feature type="binding site" evidence="2">
    <location>
        <position position="35"/>
    </location>
    <ligand>
        <name>Zn(2+)</name>
        <dbReference type="ChEBI" id="CHEBI:29105"/>
        <label>1</label>
    </ligand>
</feature>
<evidence type="ECO:0008006" key="6">
    <source>
        <dbReference type="Google" id="ProtNLM"/>
    </source>
</evidence>
<dbReference type="PIRSF" id="PIRSF015853">
    <property type="entry name" value="Pep_DppA"/>
    <property type="match status" value="1"/>
</dbReference>
<dbReference type="GO" id="GO:0046872">
    <property type="term" value="F:metal ion binding"/>
    <property type="evidence" value="ECO:0007669"/>
    <property type="project" value="UniProtKB-KW"/>
</dbReference>
<dbReference type="Gene3D" id="3.30.1360.130">
    <property type="entry name" value="Dipeptide transport protein"/>
    <property type="match status" value="1"/>
</dbReference>
<organism evidence="4 5">
    <name type="scientific">Gemmatimonas aurantiaca</name>
    <dbReference type="NCBI Taxonomy" id="173480"/>
    <lineage>
        <taxon>Bacteria</taxon>
        <taxon>Pseudomonadati</taxon>
        <taxon>Gemmatimonadota</taxon>
        <taxon>Gemmatimonadia</taxon>
        <taxon>Gemmatimonadales</taxon>
        <taxon>Gemmatimonadaceae</taxon>
        <taxon>Gemmatimonas</taxon>
    </lineage>
</organism>
<evidence type="ECO:0000256" key="1">
    <source>
        <dbReference type="PIRSR" id="PIRSR015853-1"/>
    </source>
</evidence>
<gene>
    <name evidence="4" type="ORF">DGD08_10420</name>
</gene>
<feature type="binding site" evidence="2">
    <location>
        <position position="37"/>
    </location>
    <ligand>
        <name>Zn(2+)</name>
        <dbReference type="ChEBI" id="CHEBI:29105"/>
        <label>1</label>
    </ligand>
</feature>
<accession>A0A3D4V920</accession>
<dbReference type="CDD" id="cd08663">
    <property type="entry name" value="DAP_dppA_1"/>
    <property type="match status" value="1"/>
</dbReference>
<evidence type="ECO:0000313" key="5">
    <source>
        <dbReference type="Proteomes" id="UP000264071"/>
    </source>
</evidence>
<feature type="binding site" evidence="2">
    <location>
        <position position="162"/>
    </location>
    <ligand>
        <name>Zn(2+)</name>
        <dbReference type="ChEBI" id="CHEBI:29105"/>
        <label>2</label>
    </ligand>
</feature>
<feature type="signal peptide" evidence="3">
    <location>
        <begin position="1"/>
        <end position="20"/>
    </location>
</feature>
<evidence type="ECO:0000313" key="4">
    <source>
        <dbReference type="EMBL" id="HCT57601.1"/>
    </source>
</evidence>
<reference evidence="4 5" key="1">
    <citation type="journal article" date="2018" name="Nat. Biotechnol.">
        <title>A standardized bacterial taxonomy based on genome phylogeny substantially revises the tree of life.</title>
        <authorList>
            <person name="Parks D.H."/>
            <person name="Chuvochina M."/>
            <person name="Waite D.W."/>
            <person name="Rinke C."/>
            <person name="Skarshewski A."/>
            <person name="Chaumeil P.A."/>
            <person name="Hugenholtz P."/>
        </authorList>
    </citation>
    <scope>NUCLEOTIDE SEQUENCE [LARGE SCALE GENOMIC DNA]</scope>
    <source>
        <strain evidence="4">UBA8844</strain>
    </source>
</reference>
<comment type="caution">
    <text evidence="4">The sequence shown here is derived from an EMBL/GenBank/DDBJ whole genome shotgun (WGS) entry which is preliminary data.</text>
</comment>
<keyword evidence="2" id="KW-0479">Metal-binding</keyword>
<dbReference type="OMA" id="YGQAEWA"/>
<keyword evidence="2" id="KW-0862">Zinc</keyword>
<sequence>MLRALSARIALLLFALSVPAASQAQQRLKVFISVDMEGIAGVVTNEQLSPAGFEYQRFREFMTAEALAAIEGAKAAGATDIMVADSHGNMQNLLIEKLPSDVVLVRGPVRPLGMMQGIDSTFHAVVFIGYHSATTNLNGVRAHTFSSARYTSVEVNGSPMAESSFNAALAGYYGVPVVAISGDETAVAELLAIAPRAAPAVVKQSIGFHAAATRTPAAAQAMIREAVRAGVARRAEIAPYKLQAPHRLDLGFKSYRAPELLAYLPSVQRTTAHSIRYQGSSILDIARFLSFIGAYSPEIDP</sequence>
<dbReference type="AlphaFoldDB" id="A0A3D4V920"/>
<proteinExistence type="predicted"/>
<feature type="binding site" evidence="2">
    <location>
        <position position="35"/>
    </location>
    <ligand>
        <name>Zn(2+)</name>
        <dbReference type="ChEBI" id="CHEBI:29105"/>
        <label>2</label>
    </ligand>
</feature>
<evidence type="ECO:0000256" key="3">
    <source>
        <dbReference type="SAM" id="SignalP"/>
    </source>
</evidence>
<feature type="chain" id="PRO_5017605174" description="Peptidase M55" evidence="3">
    <location>
        <begin position="21"/>
        <end position="301"/>
    </location>
</feature>
<dbReference type="InterPro" id="IPR027476">
    <property type="entry name" value="DppA_N"/>
</dbReference>
<dbReference type="InterPro" id="IPR007035">
    <property type="entry name" value="Peptidase_M55"/>
</dbReference>